<evidence type="ECO:0000259" key="2">
    <source>
        <dbReference type="Pfam" id="PF01683"/>
    </source>
</evidence>
<keyword evidence="4" id="KW-1185">Reference proteome</keyword>
<name>A0A0B1T4F7_OESDE</name>
<dbReference type="InterPro" id="IPR006149">
    <property type="entry name" value="EB_dom"/>
</dbReference>
<dbReference type="Proteomes" id="UP000053660">
    <property type="component" value="Unassembled WGS sequence"/>
</dbReference>
<dbReference type="OrthoDB" id="5863375at2759"/>
<dbReference type="EMBL" id="KN551560">
    <property type="protein sequence ID" value="KHJ92104.1"/>
    <property type="molecule type" value="Genomic_DNA"/>
</dbReference>
<sequence length="583" mass="62964">MKDETKVGMADCVYTGVCNGETISKVAPTGNSPPFWEFAQKMEIFAKTSLLLLIDLDVPGMPVRLIIDLCPEGRAAFRAKKTSSPQQCLMNVPTECADGFSCQSKVKGVTQGYCCSEKSVCKDNAKFLLDDGTKMPKVCTPGLYQSCPMGYRCQLRTPQSTSGFCCKVSAKIATEGCPPGQYALVRKEKIVECSPFNGDASCPATFSCQYAVEFQKYQCCGHQPLEEEEQDEQGQFLFLTRVLPFLLIRIYHTFLENGCPTSQVAFLEGDRPQVCSSATNNCPFGYFCQFSDKNKQFQCCGHKAGCPGTSVAFLDLTGSPLACSKGKTLCPSGYSCQMAVNKSSTLISTTTTTTPAPPAAHQERSESSSKPICSSNEVLSKGVCSSPHDSPQGCPMYNFLPEAVRVYLTGAMLSGGHLSKAKIGGLCAKDTDCSGGSKCREGRCFCESGTVHYQDRCLANLCGHQQEPAVSADQIAVECIRGTMCPEGSSCTYSSTVSTYVCCRAARITSLTQAASFGSYSRTPPPKPLTGRTTKKHCPDGKKPMVFPSTQQPLLCDLVRNCPSGYLCIARMCCPSTNKWQLL</sequence>
<dbReference type="Pfam" id="PF01683">
    <property type="entry name" value="EB"/>
    <property type="match status" value="1"/>
</dbReference>
<evidence type="ECO:0000256" key="1">
    <source>
        <dbReference type="SAM" id="MobiDB-lite"/>
    </source>
</evidence>
<proteinExistence type="predicted"/>
<dbReference type="InterPro" id="IPR053014">
    <property type="entry name" value="Cuticle_assoc_divergent"/>
</dbReference>
<feature type="region of interest" description="Disordered" evidence="1">
    <location>
        <begin position="348"/>
        <end position="374"/>
    </location>
</feature>
<feature type="region of interest" description="Disordered" evidence="1">
    <location>
        <begin position="517"/>
        <end position="538"/>
    </location>
</feature>
<evidence type="ECO:0000313" key="3">
    <source>
        <dbReference type="EMBL" id="KHJ92104.1"/>
    </source>
</evidence>
<dbReference type="Pfam" id="PF14625">
    <property type="entry name" value="Lustrin_cystein"/>
    <property type="match status" value="7"/>
</dbReference>
<dbReference type="PANTHER" id="PTHR46339">
    <property type="entry name" value="PROTEIN CBG15282-RELATED"/>
    <property type="match status" value="1"/>
</dbReference>
<evidence type="ECO:0000313" key="4">
    <source>
        <dbReference type="Proteomes" id="UP000053660"/>
    </source>
</evidence>
<dbReference type="SMART" id="SM00289">
    <property type="entry name" value="WR1"/>
    <property type="match status" value="8"/>
</dbReference>
<dbReference type="InterPro" id="IPR028150">
    <property type="entry name" value="Lustrin_cystein"/>
</dbReference>
<organism evidence="3 4">
    <name type="scientific">Oesophagostomum dentatum</name>
    <name type="common">Nodular worm</name>
    <dbReference type="NCBI Taxonomy" id="61180"/>
    <lineage>
        <taxon>Eukaryota</taxon>
        <taxon>Metazoa</taxon>
        <taxon>Ecdysozoa</taxon>
        <taxon>Nematoda</taxon>
        <taxon>Chromadorea</taxon>
        <taxon>Rhabditida</taxon>
        <taxon>Rhabditina</taxon>
        <taxon>Rhabditomorpha</taxon>
        <taxon>Strongyloidea</taxon>
        <taxon>Strongylidae</taxon>
        <taxon>Oesophagostomum</taxon>
    </lineage>
</organism>
<protein>
    <submittedName>
        <fullName evidence="3">EB module</fullName>
    </submittedName>
</protein>
<dbReference type="PANTHER" id="PTHR46339:SF4">
    <property type="entry name" value="BPTI_KUNITZ INHIBITOR DOMAIN-CONTAINING PROTEIN"/>
    <property type="match status" value="1"/>
</dbReference>
<reference evidence="3 4" key="1">
    <citation type="submission" date="2014-03" db="EMBL/GenBank/DDBJ databases">
        <title>Draft genome of the hookworm Oesophagostomum dentatum.</title>
        <authorList>
            <person name="Mitreva M."/>
        </authorList>
    </citation>
    <scope>NUCLEOTIDE SEQUENCE [LARGE SCALE GENOMIC DNA]</scope>
    <source>
        <strain evidence="3 4">OD-Hann</strain>
    </source>
</reference>
<dbReference type="AlphaFoldDB" id="A0A0B1T4F7"/>
<accession>A0A0B1T4F7</accession>
<gene>
    <name evidence="3" type="ORF">OESDEN_08016</name>
</gene>
<dbReference type="InterPro" id="IPR006150">
    <property type="entry name" value="Cys_repeat_1"/>
</dbReference>
<feature type="domain" description="EB" evidence="2">
    <location>
        <begin position="373"/>
        <end position="457"/>
    </location>
</feature>